<evidence type="ECO:0000313" key="2">
    <source>
        <dbReference type="Proteomes" id="UP000704611"/>
    </source>
</evidence>
<gene>
    <name evidence="1" type="ORF">KQY15_01570</name>
</gene>
<dbReference type="RefSeq" id="WP_217666634.1">
    <property type="nucleotide sequence ID" value="NZ_JAHRID010000001.1"/>
</dbReference>
<evidence type="ECO:0008006" key="3">
    <source>
        <dbReference type="Google" id="ProtNLM"/>
    </source>
</evidence>
<organism evidence="1 2">
    <name type="scientific">Arsukibacterium indicum</name>
    <dbReference type="NCBI Taxonomy" id="2848612"/>
    <lineage>
        <taxon>Bacteria</taxon>
        <taxon>Pseudomonadati</taxon>
        <taxon>Pseudomonadota</taxon>
        <taxon>Gammaproteobacteria</taxon>
        <taxon>Chromatiales</taxon>
        <taxon>Chromatiaceae</taxon>
        <taxon>Arsukibacterium</taxon>
    </lineage>
</organism>
<evidence type="ECO:0000313" key="1">
    <source>
        <dbReference type="EMBL" id="MBV2127784.1"/>
    </source>
</evidence>
<name>A0ABS6MG49_9GAMM</name>
<comment type="caution">
    <text evidence="1">The sequence shown here is derived from an EMBL/GenBank/DDBJ whole genome shotgun (WGS) entry which is preliminary data.</text>
</comment>
<proteinExistence type="predicted"/>
<keyword evidence="2" id="KW-1185">Reference proteome</keyword>
<protein>
    <recommendedName>
        <fullName evidence="3">Type II secretion system protein GspC N-terminal domain-containing protein</fullName>
    </recommendedName>
</protein>
<reference evidence="1 2" key="1">
    <citation type="submission" date="2021-06" db="EMBL/GenBank/DDBJ databases">
        <title>Rheinheimera indica sp. nov., isolated from deep-sea sediment.</title>
        <authorList>
            <person name="Wang Z."/>
            <person name="Zhang X.-Y."/>
        </authorList>
    </citation>
    <scope>NUCLEOTIDE SEQUENCE [LARGE SCALE GENOMIC DNA]</scope>
    <source>
        <strain evidence="1 2">SM2107</strain>
    </source>
</reference>
<accession>A0ABS6MG49</accession>
<dbReference type="EMBL" id="JAHRID010000001">
    <property type="protein sequence ID" value="MBV2127784.1"/>
    <property type="molecule type" value="Genomic_DNA"/>
</dbReference>
<dbReference type="Proteomes" id="UP000704611">
    <property type="component" value="Unassembled WGS sequence"/>
</dbReference>
<sequence>MTKQKAVGLTVVGTALLCMVHFVNSVYMAGDSSQRELNQSAISLADNALPYNADTLLQLMAAWALPEEQAVATDIAADNPLAGYDNTRLGNTNIALLAIYQLQQPTAVLALQTDGQPVQYVRLMAGEEVGDIRLSGVSQRNVTIVRGPQQVELRLFNPVSASSEY</sequence>